<keyword evidence="3" id="KW-0378">Hydrolase</keyword>
<reference evidence="5 6" key="1">
    <citation type="submission" date="2017-11" db="EMBL/GenBank/DDBJ databases">
        <title>Evolution of Phototrophy in the Chloroflexi Phylum Driven by Horizontal Gene Transfer.</title>
        <authorList>
            <person name="Ward L.M."/>
            <person name="Hemp J."/>
            <person name="Shih P.M."/>
            <person name="Mcglynn S.E."/>
            <person name="Fischer W."/>
        </authorList>
    </citation>
    <scope>NUCLEOTIDE SEQUENCE [LARGE SCALE GENOMIC DNA]</scope>
    <source>
        <strain evidence="5">JP3_7</strain>
    </source>
</reference>
<proteinExistence type="inferred from homology"/>
<keyword evidence="3" id="KW-0812">Transmembrane</keyword>
<dbReference type="GO" id="GO:0004252">
    <property type="term" value="F:serine-type endopeptidase activity"/>
    <property type="evidence" value="ECO:0007669"/>
    <property type="project" value="InterPro"/>
</dbReference>
<evidence type="ECO:0000259" key="4">
    <source>
        <dbReference type="Pfam" id="PF10502"/>
    </source>
</evidence>
<dbReference type="Pfam" id="PF10502">
    <property type="entry name" value="Peptidase_S26"/>
    <property type="match status" value="1"/>
</dbReference>
<dbReference type="InterPro" id="IPR036286">
    <property type="entry name" value="LexA/Signal_pep-like_sf"/>
</dbReference>
<dbReference type="EC" id="3.4.21.89" evidence="3"/>
<evidence type="ECO:0000313" key="5">
    <source>
        <dbReference type="EMBL" id="PJF48646.1"/>
    </source>
</evidence>
<gene>
    <name evidence="5" type="primary">lepB</name>
    <name evidence="5" type="ORF">CUN48_02450</name>
</gene>
<dbReference type="Proteomes" id="UP000230790">
    <property type="component" value="Unassembled WGS sequence"/>
</dbReference>
<feature type="transmembrane region" description="Helical" evidence="3">
    <location>
        <begin position="69"/>
        <end position="87"/>
    </location>
</feature>
<comment type="catalytic activity">
    <reaction evidence="3">
        <text>Cleavage of hydrophobic, N-terminal signal or leader sequences from secreted and periplasmic proteins.</text>
        <dbReference type="EC" id="3.4.21.89"/>
    </reaction>
</comment>
<dbReference type="CDD" id="cd06530">
    <property type="entry name" value="S26_SPase_I"/>
    <property type="match status" value="1"/>
</dbReference>
<dbReference type="PANTHER" id="PTHR43390">
    <property type="entry name" value="SIGNAL PEPTIDASE I"/>
    <property type="match status" value="1"/>
</dbReference>
<dbReference type="GO" id="GO:0009003">
    <property type="term" value="F:signal peptidase activity"/>
    <property type="evidence" value="ECO:0007669"/>
    <property type="project" value="UniProtKB-EC"/>
</dbReference>
<evidence type="ECO:0000256" key="2">
    <source>
        <dbReference type="ARBA" id="ARBA00009370"/>
    </source>
</evidence>
<evidence type="ECO:0000313" key="6">
    <source>
        <dbReference type="Proteomes" id="UP000230790"/>
    </source>
</evidence>
<dbReference type="NCBIfam" id="TIGR02227">
    <property type="entry name" value="sigpep_I_bact"/>
    <property type="match status" value="1"/>
</dbReference>
<name>A0A2M8QFR3_9CHLR</name>
<keyword evidence="3" id="KW-0645">Protease</keyword>
<dbReference type="SUPFAM" id="SSF51306">
    <property type="entry name" value="LexA/Signal peptidase"/>
    <property type="match status" value="1"/>
</dbReference>
<comment type="caution">
    <text evidence="5">The sequence shown here is derived from an EMBL/GenBank/DDBJ whole genome shotgun (WGS) entry which is preliminary data.</text>
</comment>
<dbReference type="InterPro" id="IPR000223">
    <property type="entry name" value="Pept_S26A_signal_pept_1"/>
</dbReference>
<dbReference type="GO" id="GO:0006465">
    <property type="term" value="P:signal peptide processing"/>
    <property type="evidence" value="ECO:0007669"/>
    <property type="project" value="InterPro"/>
</dbReference>
<dbReference type="Gene3D" id="2.10.109.10">
    <property type="entry name" value="Umud Fragment, subunit A"/>
    <property type="match status" value="1"/>
</dbReference>
<dbReference type="PRINTS" id="PR00727">
    <property type="entry name" value="LEADERPTASE"/>
</dbReference>
<dbReference type="AlphaFoldDB" id="A0A2M8QFR3"/>
<dbReference type="PANTHER" id="PTHR43390:SF1">
    <property type="entry name" value="CHLOROPLAST PROCESSING PEPTIDASE"/>
    <property type="match status" value="1"/>
</dbReference>
<sequence>MKENAACSFHDAPDHYSASKRRPAIVTTVVATVSHYNPTVQRSTYASIAMTDDDAAAVLPRGQPLGRSLLEILIAAGIVVWLYSFFLTSVEVRDEHMTPTLRPGQRVLVSRLPYRLTVPQRGDVVAVRNRIDPARIQLHRVIGLPGDVLDIRGAQVSVNGLPLREPYLLEGRERLNLSATTVGRYRLGPDDYFLLNDNRADLGDSRSFGAFSREQIVGRAWLIYWPPQDFAAVAHTPPTRGEP</sequence>
<keyword evidence="3" id="KW-0472">Membrane</keyword>
<accession>A0A2M8QFR3</accession>
<evidence type="ECO:0000256" key="1">
    <source>
        <dbReference type="ARBA" id="ARBA00004401"/>
    </source>
</evidence>
<comment type="similarity">
    <text evidence="2 3">Belongs to the peptidase S26 family.</text>
</comment>
<dbReference type="GO" id="GO:0005886">
    <property type="term" value="C:plasma membrane"/>
    <property type="evidence" value="ECO:0007669"/>
    <property type="project" value="UniProtKB-SubCell"/>
</dbReference>
<keyword evidence="3" id="KW-1133">Transmembrane helix</keyword>
<evidence type="ECO:0000256" key="3">
    <source>
        <dbReference type="RuleBase" id="RU362042"/>
    </source>
</evidence>
<organism evidence="5 6">
    <name type="scientific">Candidatus Thermofonsia Clade 3 bacterium</name>
    <dbReference type="NCBI Taxonomy" id="2364212"/>
    <lineage>
        <taxon>Bacteria</taxon>
        <taxon>Bacillati</taxon>
        <taxon>Chloroflexota</taxon>
        <taxon>Candidatus Thermofontia</taxon>
        <taxon>Candidatus Thermofonsia Clade 3</taxon>
    </lineage>
</organism>
<dbReference type="InterPro" id="IPR019533">
    <property type="entry name" value="Peptidase_S26"/>
</dbReference>
<dbReference type="EMBL" id="PGTN01000009">
    <property type="protein sequence ID" value="PJF48646.1"/>
    <property type="molecule type" value="Genomic_DNA"/>
</dbReference>
<comment type="subcellular location">
    <subcellularLocation>
        <location evidence="1">Cell membrane</location>
        <topology evidence="1">Single-pass type II membrane protein</topology>
    </subcellularLocation>
    <subcellularLocation>
        <location evidence="3">Membrane</location>
        <topology evidence="3">Single-pass type II membrane protein</topology>
    </subcellularLocation>
</comment>
<feature type="domain" description="Peptidase S26" evidence="4">
    <location>
        <begin position="69"/>
        <end position="225"/>
    </location>
</feature>
<protein>
    <recommendedName>
        <fullName evidence="3">Signal peptidase I</fullName>
        <ecNumber evidence="3">3.4.21.89</ecNumber>
    </recommendedName>
</protein>